<dbReference type="STRING" id="797209.GCA_000376445_04160"/>
<dbReference type="eggNOG" id="arCOG02860">
    <property type="taxonomic scope" value="Archaea"/>
</dbReference>
<dbReference type="EMBL" id="AEMG01000018">
    <property type="protein sequence ID" value="EFW91102.1"/>
    <property type="molecule type" value="Genomic_DNA"/>
</dbReference>
<dbReference type="InterPro" id="IPR036874">
    <property type="entry name" value="Carbonic_anhydrase_sf"/>
</dbReference>
<comment type="caution">
    <text evidence="1">The sequence shown here is derived from an EMBL/GenBank/DDBJ whole genome shotgun (WGS) entry which is preliminary data.</text>
</comment>
<dbReference type="SUPFAM" id="SSF53056">
    <property type="entry name" value="beta-carbonic anhydrase, cab"/>
    <property type="match status" value="1"/>
</dbReference>
<accession>E7QWK6</accession>
<proteinExistence type="predicted"/>
<dbReference type="Gene3D" id="3.40.1050.10">
    <property type="entry name" value="Carbonic anhydrase"/>
    <property type="match status" value="1"/>
</dbReference>
<evidence type="ECO:0000313" key="2">
    <source>
        <dbReference type="Proteomes" id="UP000003751"/>
    </source>
</evidence>
<protein>
    <submittedName>
        <fullName evidence="1">Carbonic anhydrase</fullName>
    </submittedName>
</protein>
<evidence type="ECO:0000313" key="1">
    <source>
        <dbReference type="EMBL" id="EFW91102.1"/>
    </source>
</evidence>
<gene>
    <name evidence="1" type="ORF">ZOD2009_15971</name>
</gene>
<dbReference type="GO" id="GO:0008270">
    <property type="term" value="F:zinc ion binding"/>
    <property type="evidence" value="ECO:0007669"/>
    <property type="project" value="InterPro"/>
</dbReference>
<dbReference type="GO" id="GO:0004089">
    <property type="term" value="F:carbonate dehydratase activity"/>
    <property type="evidence" value="ECO:0007669"/>
    <property type="project" value="InterPro"/>
</dbReference>
<name>E7QWK6_HALPU</name>
<dbReference type="PATRIC" id="fig|797209.4.peg.3136"/>
<organism evidence="1 2">
    <name type="scientific">Haladaptatus paucihalophilus DX253</name>
    <dbReference type="NCBI Taxonomy" id="797209"/>
    <lineage>
        <taxon>Archaea</taxon>
        <taxon>Methanobacteriati</taxon>
        <taxon>Methanobacteriota</taxon>
        <taxon>Stenosarchaea group</taxon>
        <taxon>Halobacteria</taxon>
        <taxon>Halobacteriales</taxon>
        <taxon>Haladaptataceae</taxon>
        <taxon>Haladaptatus</taxon>
    </lineage>
</organism>
<sequence length="230" mass="25508">MAWFTMSGDDLKSAIESVQEWTGSRRNREDGSATQTALVVSCSMSDCSWKPLWPVDATWNVIGVQTLGNQTWDQYEGQVVLDSDIELLETQHDITAVLIVGHTRCQVLEDAYDRWIAPDSGSPAGIEARLKPLRSLVGDAFEEGLLTDSMPPQTRQNRLVEYNVCRQVVFLKQALPSSVTVAGYVHDQDGAYNSFPDKQYLVALDGETEPTTIRARLPDDSSVQVTNLLT</sequence>
<reference evidence="1 2" key="1">
    <citation type="journal article" date="2014" name="ISME J.">
        <title>Trehalose/2-sulfotrehalose biosynthesis and glycine-betaine uptake are widely spread mechanisms for osmoadaptation in the Halobacteriales.</title>
        <authorList>
            <person name="Youssef N.H."/>
            <person name="Savage-Ashlock K.N."/>
            <person name="McCully A.L."/>
            <person name="Luedtke B."/>
            <person name="Shaw E.I."/>
            <person name="Hoff W.D."/>
            <person name="Elshahed M.S."/>
        </authorList>
    </citation>
    <scope>NUCLEOTIDE SEQUENCE [LARGE SCALE GENOMIC DNA]</scope>
    <source>
        <strain evidence="1 2">DX253</strain>
    </source>
</reference>
<dbReference type="Proteomes" id="UP000003751">
    <property type="component" value="Unassembled WGS sequence"/>
</dbReference>
<dbReference type="AlphaFoldDB" id="E7QWK6"/>
<dbReference type="OrthoDB" id="24878at2157"/>